<reference evidence="4" key="2">
    <citation type="submission" date="2020-09" db="EMBL/GenBank/DDBJ databases">
        <authorList>
            <person name="Sun Q."/>
            <person name="Ohkuma M."/>
        </authorList>
    </citation>
    <scope>NUCLEOTIDE SEQUENCE</scope>
    <source>
        <strain evidence="4">JCM 3086</strain>
    </source>
</reference>
<evidence type="ECO:0000256" key="2">
    <source>
        <dbReference type="SAM" id="MobiDB-lite"/>
    </source>
</evidence>
<dbReference type="SUPFAM" id="SSF56349">
    <property type="entry name" value="DNA breaking-rejoining enzymes"/>
    <property type="match status" value="1"/>
</dbReference>
<reference evidence="4" key="1">
    <citation type="journal article" date="2014" name="Int. J. Syst. Evol. Microbiol.">
        <title>Complete genome sequence of Corynebacterium casei LMG S-19264T (=DSM 44701T), isolated from a smear-ripened cheese.</title>
        <authorList>
            <consortium name="US DOE Joint Genome Institute (JGI-PGF)"/>
            <person name="Walter F."/>
            <person name="Albersmeier A."/>
            <person name="Kalinowski J."/>
            <person name="Ruckert C."/>
        </authorList>
    </citation>
    <scope>NUCLEOTIDE SEQUENCE</scope>
    <source>
        <strain evidence="4">JCM 3086</strain>
    </source>
</reference>
<accession>A0A917L9U6</accession>
<dbReference type="InterPro" id="IPR002104">
    <property type="entry name" value="Integrase_catalytic"/>
</dbReference>
<feature type="region of interest" description="Disordered" evidence="2">
    <location>
        <begin position="689"/>
        <end position="716"/>
    </location>
</feature>
<keyword evidence="5" id="KW-1185">Reference proteome</keyword>
<feature type="domain" description="Tyr recombinase" evidence="3">
    <location>
        <begin position="362"/>
        <end position="567"/>
    </location>
</feature>
<dbReference type="EMBL" id="BMQA01000044">
    <property type="protein sequence ID" value="GGJ53301.1"/>
    <property type="molecule type" value="Genomic_DNA"/>
</dbReference>
<proteinExistence type="predicted"/>
<gene>
    <name evidence="4" type="ORF">GCM10010121_075110</name>
</gene>
<organism evidence="4 5">
    <name type="scientific">Streptomyces brasiliensis</name>
    <dbReference type="NCBI Taxonomy" id="1954"/>
    <lineage>
        <taxon>Bacteria</taxon>
        <taxon>Bacillati</taxon>
        <taxon>Actinomycetota</taxon>
        <taxon>Actinomycetes</taxon>
        <taxon>Kitasatosporales</taxon>
        <taxon>Streptomycetaceae</taxon>
        <taxon>Streptomyces</taxon>
    </lineage>
</organism>
<dbReference type="Pfam" id="PF00589">
    <property type="entry name" value="Phage_integrase"/>
    <property type="match status" value="1"/>
</dbReference>
<dbReference type="PROSITE" id="PS51898">
    <property type="entry name" value="TYR_RECOMBINASE"/>
    <property type="match status" value="1"/>
</dbReference>
<dbReference type="AlphaFoldDB" id="A0A917L9U6"/>
<protein>
    <submittedName>
        <fullName evidence="4">Transposase/phage integrase</fullName>
    </submittedName>
</protein>
<name>A0A917L9U6_9ACTN</name>
<dbReference type="InterPro" id="IPR013762">
    <property type="entry name" value="Integrase-like_cat_sf"/>
</dbReference>
<evidence type="ECO:0000313" key="5">
    <source>
        <dbReference type="Proteomes" id="UP000657574"/>
    </source>
</evidence>
<dbReference type="InterPro" id="IPR011010">
    <property type="entry name" value="DNA_brk_join_enz"/>
</dbReference>
<evidence type="ECO:0000313" key="4">
    <source>
        <dbReference type="EMBL" id="GGJ53301.1"/>
    </source>
</evidence>
<dbReference type="GO" id="GO:0006310">
    <property type="term" value="P:DNA recombination"/>
    <property type="evidence" value="ECO:0007669"/>
    <property type="project" value="UniProtKB-KW"/>
</dbReference>
<dbReference type="Proteomes" id="UP000657574">
    <property type="component" value="Unassembled WGS sequence"/>
</dbReference>
<dbReference type="GO" id="GO:0015074">
    <property type="term" value="P:DNA integration"/>
    <property type="evidence" value="ECO:0007669"/>
    <property type="project" value="InterPro"/>
</dbReference>
<keyword evidence="1" id="KW-0233">DNA recombination</keyword>
<comment type="caution">
    <text evidence="4">The sequence shown here is derived from an EMBL/GenBank/DDBJ whole genome shotgun (WGS) entry which is preliminary data.</text>
</comment>
<sequence length="716" mass="79409">MTSDRVVPLHAAPGHGSATSARLLADLPAEWRGKIIGPGIDGWETITDSGRSHALKLDGLPPNLRAEIAWMAHWQLRDGVQVAVSAFGQLAAALAWSGTARHPLPASLAGTPREDLLKLYTTWFHAVHNRFPSPTGGRRRLEHVLRYPRLALEARLHDGAWWELDTWHPRCDPRIPLRDREPTASEGCSPGTARLPWARSAIKWYLGLQLQSGALAWSTIAGRRVPSLLRFDRWLDTLEEPAVAIRDLSRAGRLAASYRQWASEPANRPSDGRPARSASARKVNDDLRAVAELMAFVLDNRQEAARVMGPTPWDGLADAHPAVWLRQVSRVRNQPPLVGTEHYVDDHALAQISTCLPMLGEPRTQTVTVQSGAGPRVLVGRGDPQAMRMLLLQVLTGRRASEIRLCVFDCLSPATDRAIEAAEGEEVARFHYAQSKIDSAPDTILVDAEVVAVIEEQQQWVRENFPVQGARYLFPQQIANAHGTKPYGKSTYGRVLREFSEQANVMDSAGNPVRLSHTHRFRHTKLTRLAELGLPVHVLQRYAGHSNPTMSMHYVARREEHAEQAFLATRKFKADGTQVTFSQEDHDGMHLFDRADRFLPNGFCLLPPLQRCDKGNACLTCSVFVTDASHLDTLKRQLAETTALIERTTAQFQNRHGRPMPGDNVWLLQRSAEREALLKLLASMQANPGRAIQGAGGPGGPTSVSIDLTRHRKTQP</sequence>
<evidence type="ECO:0000259" key="3">
    <source>
        <dbReference type="PROSITE" id="PS51898"/>
    </source>
</evidence>
<feature type="region of interest" description="Disordered" evidence="2">
    <location>
        <begin position="262"/>
        <end position="281"/>
    </location>
</feature>
<dbReference type="GO" id="GO:0003677">
    <property type="term" value="F:DNA binding"/>
    <property type="evidence" value="ECO:0007669"/>
    <property type="project" value="InterPro"/>
</dbReference>
<evidence type="ECO:0000256" key="1">
    <source>
        <dbReference type="ARBA" id="ARBA00023172"/>
    </source>
</evidence>
<dbReference type="Gene3D" id="1.10.443.10">
    <property type="entry name" value="Intergrase catalytic core"/>
    <property type="match status" value="1"/>
</dbReference>